<feature type="domain" description="GH16" evidence="4">
    <location>
        <begin position="1"/>
        <end position="307"/>
    </location>
</feature>
<reference evidence="5 6" key="1">
    <citation type="submission" date="2018-03" db="EMBL/GenBank/DDBJ databases">
        <title>Cross-interface Injection: A General Nanoliter Liquid Handling Method Applied to Single Cells Genome Amplification Automated Nanoliter Liquid Handling Applied to Single Cell Multiple Displacement Amplification.</title>
        <authorList>
            <person name="Yun J."/>
            <person name="Xu P."/>
            <person name="Xu J."/>
            <person name="Dai X."/>
            <person name="Wang Y."/>
            <person name="Zheng X."/>
            <person name="Cao C."/>
            <person name="Yi Q."/>
            <person name="Zhu Y."/>
            <person name="Wang L."/>
            <person name="Dong Z."/>
            <person name="Huang Y."/>
            <person name="Huang L."/>
            <person name="Du W."/>
        </authorList>
    </citation>
    <scope>NUCLEOTIDE SEQUENCE [LARGE SCALE GENOMIC DNA]</scope>
    <source>
        <strain evidence="5 6">Z-D1-2</strain>
    </source>
</reference>
<dbReference type="SMART" id="SM00635">
    <property type="entry name" value="BID_2"/>
    <property type="match status" value="1"/>
</dbReference>
<dbReference type="Gene3D" id="2.60.120.200">
    <property type="match status" value="1"/>
</dbReference>
<evidence type="ECO:0000313" key="5">
    <source>
        <dbReference type="EMBL" id="PTB97369.1"/>
    </source>
</evidence>
<dbReference type="SUPFAM" id="SSF49785">
    <property type="entry name" value="Galactose-binding domain-like"/>
    <property type="match status" value="2"/>
</dbReference>
<accession>A0A2T4DU82</accession>
<dbReference type="CDD" id="cd04080">
    <property type="entry name" value="CBM6_cellulase-like"/>
    <property type="match status" value="1"/>
</dbReference>
<evidence type="ECO:0000259" key="3">
    <source>
        <dbReference type="PROSITE" id="PS51175"/>
    </source>
</evidence>
<dbReference type="GO" id="GO:0005975">
    <property type="term" value="P:carbohydrate metabolic process"/>
    <property type="evidence" value="ECO:0007669"/>
    <property type="project" value="InterPro"/>
</dbReference>
<dbReference type="CDD" id="cd08023">
    <property type="entry name" value="GH16_laminarinase_like"/>
    <property type="match status" value="1"/>
</dbReference>
<dbReference type="Proteomes" id="UP000240608">
    <property type="component" value="Unassembled WGS sequence"/>
</dbReference>
<evidence type="ECO:0000259" key="4">
    <source>
        <dbReference type="PROSITE" id="PS51762"/>
    </source>
</evidence>
<sequence length="928" mass="100021">MFTNRPNNFLTIRGISYLWLLCLFFFVGTSYGQVGQVIWEDNFNSLNNNIWVPDIGDGCDQGLCGWGNQELQSYQSENVYIADVPGEAGNKALVLEARNQTAGSRAFTSGKVTTEGNLAIHYGLIEVRIRVPDLEQGLWPAAWLLGTSNLAWPAKGEIDMMEMGFSQEGRNQQQEPNSTVNNYVGANAFFPVPGGGVGNIAYDVDYNQPYVASTPLNDRFVTYRIYWEPSQIRFTVVDGGNEYDLYTNPFPIDPEGVTAAFSRPFYMLLNLAVGGTLPGVLNNAGVTAPLPGKMYVDYVRVSEWNGYGSVEFDYNDLTPESGDFGVYTDETPTNNELVFGSDAEIYVWGETMQEGNTPPVEGDNVIAWNTVNPNSWFGGGIVAINGKDMSNYLENGSLKFKIKIPGNVSFRIGITDNFTNEKYIEFPAGQTKYGLVRNGEWGQVEIPLADYEGLLAFQNIGYMFAITSVDGALPTSTFQFAIDDIVWTDGNTNNPPVVTNISVTPANSTISVGGSQQFQASAVDQFGNPINTNFTWSSSGGSISSSGLFTSNSAGNFTVTATSGSVSDNASITANAVASGAELPGTIQAEDYNEGGSGVGYYDTSAGNTGGAYRTDDVDIEATSDNSGDYNVGWIEAGEWLEYTINATAASNTYDFSFRVASPTGNGSFYLTVDGEQVTDNLQATNTGDWQNFTDITANNISISQGQHALRLVFVSSGLNINYLSATASQGNNNNGCSQLAANGDFSAVISSDNNNPSLTFVPERSGVGNPTTILYYSTNPNATFPGYGVTANSAFTINASEGQTVYYYYTYSIPEGGENNTSGNIQSFVVGACGNSSARTAVLANSQFTNSLVKAYPNPTKTYINIDITEAEQFDEVRIISLQGKLLKRVSTEGQNSIRIETADLPNGIYLVEVSGKLASQRVKIVK</sequence>
<dbReference type="InterPro" id="IPR050546">
    <property type="entry name" value="Glycosyl_Hydrlase_16"/>
</dbReference>
<dbReference type="PANTHER" id="PTHR10963">
    <property type="entry name" value="GLYCOSYL HYDROLASE-RELATED"/>
    <property type="match status" value="1"/>
</dbReference>
<dbReference type="AlphaFoldDB" id="A0A2T4DU82"/>
<dbReference type="GO" id="GO:0004553">
    <property type="term" value="F:hydrolase activity, hydrolyzing O-glycosyl compounds"/>
    <property type="evidence" value="ECO:0007669"/>
    <property type="project" value="InterPro"/>
</dbReference>
<comment type="caution">
    <text evidence="5">The sequence shown here is derived from an EMBL/GenBank/DDBJ whole genome shotgun (WGS) entry which is preliminary data.</text>
</comment>
<dbReference type="Gene3D" id="2.60.40.1080">
    <property type="match status" value="1"/>
</dbReference>
<name>A0A2T4DU82_9BACT</name>
<keyword evidence="2" id="KW-0732">Signal</keyword>
<dbReference type="Pfam" id="PF00722">
    <property type="entry name" value="Glyco_hydro_16"/>
    <property type="match status" value="1"/>
</dbReference>
<dbReference type="InterPro" id="IPR006584">
    <property type="entry name" value="Cellulose-bd_IV"/>
</dbReference>
<dbReference type="InterPro" id="IPR008964">
    <property type="entry name" value="Invasin/intimin_cell_adhesion"/>
</dbReference>
<dbReference type="InterPro" id="IPR005084">
    <property type="entry name" value="CBM6"/>
</dbReference>
<dbReference type="GO" id="GO:0030246">
    <property type="term" value="F:carbohydrate binding"/>
    <property type="evidence" value="ECO:0007669"/>
    <property type="project" value="InterPro"/>
</dbReference>
<organism evidence="5 6">
    <name type="scientific">Marivirga lumbricoides</name>
    <dbReference type="NCBI Taxonomy" id="1046115"/>
    <lineage>
        <taxon>Bacteria</taxon>
        <taxon>Pseudomonadati</taxon>
        <taxon>Bacteroidota</taxon>
        <taxon>Cytophagia</taxon>
        <taxon>Cytophagales</taxon>
        <taxon>Marivirgaceae</taxon>
        <taxon>Marivirga</taxon>
    </lineage>
</organism>
<evidence type="ECO:0000256" key="1">
    <source>
        <dbReference type="ARBA" id="ARBA00006865"/>
    </source>
</evidence>
<dbReference type="EMBL" id="PYVU01000016">
    <property type="protein sequence ID" value="PTB97369.1"/>
    <property type="molecule type" value="Genomic_DNA"/>
</dbReference>
<dbReference type="Pfam" id="PF03422">
    <property type="entry name" value="CBM_6"/>
    <property type="match status" value="1"/>
</dbReference>
<dbReference type="Gene3D" id="2.60.120.260">
    <property type="entry name" value="Galactose-binding domain-like"/>
    <property type="match status" value="1"/>
</dbReference>
<comment type="similarity">
    <text evidence="1">Belongs to the glycosyl hydrolase 16 family.</text>
</comment>
<dbReference type="InterPro" id="IPR013320">
    <property type="entry name" value="ConA-like_dom_sf"/>
</dbReference>
<gene>
    <name evidence="5" type="ORF">C9994_03280</name>
</gene>
<dbReference type="SUPFAM" id="SSF49899">
    <property type="entry name" value="Concanavalin A-like lectins/glucanases"/>
    <property type="match status" value="1"/>
</dbReference>
<dbReference type="Pfam" id="PF18962">
    <property type="entry name" value="Por_Secre_tail"/>
    <property type="match status" value="1"/>
</dbReference>
<dbReference type="InterPro" id="IPR000757">
    <property type="entry name" value="Beta-glucanase-like"/>
</dbReference>
<proteinExistence type="inferred from homology"/>
<dbReference type="Gene3D" id="2.60.120.430">
    <property type="entry name" value="Galactose-binding lectin"/>
    <property type="match status" value="1"/>
</dbReference>
<dbReference type="InterPro" id="IPR026444">
    <property type="entry name" value="Secre_tail"/>
</dbReference>
<dbReference type="PANTHER" id="PTHR10963:SF55">
    <property type="entry name" value="GLYCOSIDE HYDROLASE FAMILY 16 PROTEIN"/>
    <property type="match status" value="1"/>
</dbReference>
<dbReference type="InterPro" id="IPR003343">
    <property type="entry name" value="Big_2"/>
</dbReference>
<dbReference type="InterPro" id="IPR008979">
    <property type="entry name" value="Galactose-bd-like_sf"/>
</dbReference>
<dbReference type="PROSITE" id="PS51762">
    <property type="entry name" value="GH16_2"/>
    <property type="match status" value="1"/>
</dbReference>
<evidence type="ECO:0000313" key="6">
    <source>
        <dbReference type="Proteomes" id="UP000240608"/>
    </source>
</evidence>
<dbReference type="PROSITE" id="PS51175">
    <property type="entry name" value="CBM6"/>
    <property type="match status" value="1"/>
</dbReference>
<protein>
    <submittedName>
        <fullName evidence="5">Uncharacterized protein</fullName>
    </submittedName>
</protein>
<feature type="domain" description="CBM6" evidence="3">
    <location>
        <begin position="585"/>
        <end position="727"/>
    </location>
</feature>
<dbReference type="Pfam" id="PF02368">
    <property type="entry name" value="Big_2"/>
    <property type="match status" value="1"/>
</dbReference>
<dbReference type="SMART" id="SM00606">
    <property type="entry name" value="CBD_IV"/>
    <property type="match status" value="1"/>
</dbReference>
<dbReference type="SUPFAM" id="SSF49373">
    <property type="entry name" value="Invasin/intimin cell-adhesion fragments"/>
    <property type="match status" value="1"/>
</dbReference>
<evidence type="ECO:0000256" key="2">
    <source>
        <dbReference type="ARBA" id="ARBA00022729"/>
    </source>
</evidence>
<dbReference type="NCBIfam" id="TIGR04183">
    <property type="entry name" value="Por_Secre_tail"/>
    <property type="match status" value="1"/>
</dbReference>